<dbReference type="Proteomes" id="UP001497525">
    <property type="component" value="Unassembled WGS sequence"/>
</dbReference>
<sequence length="528" mass="59598">MANWGELGRVPLLQTLSNDELTRSQNSDEPFVWHPKRSRVTLKIDVSHTDHSHVIGRGGRNIKSVMLETQCHIHFPDSNRTNLVEKSNQVSISGHVAHVDQARQRIRDMLPIVFSFNLNCGCITQLSNFRNSQFVRQLEDMYNVEISYRTTFAMLGSQVVSVKGLSVNSRNTKHAVQALMQKHYGQNVSVPVRMSMEMDPSHETVFMGQKSPEDLVRLVFQATGAELSFPGRRELPSGLSSPNWMGATKLQSGFQSIPLGRLKPATVSISGSVDSVFLARQLLVNLLPVALMFDITIEESEWLEAFDFSEISKQYDVFIGIRNKPRQPVKSVIVKTVEKNVRALYTTCRVINELIFQMSKIHSCSITRVDQNLYNALDMRSCNLHWLDSPKTLMGDDKENGNYHEGVDDPSSSVLRNISGTNESAEERVSQKMDVGLDSLGYEENAQLRLSKGFTPLFTKHRSDEKPLRECFPSIMGNKEVRTSKLNNSEKRIQYFVPKQNHYNPPPRALRAAALAQLSLPAVINPRT</sequence>
<keyword evidence="1" id="KW-0677">Repeat</keyword>
<protein>
    <recommendedName>
        <fullName evidence="3">K Homology domain-containing protein</fullName>
    </recommendedName>
</protein>
<evidence type="ECO:0000259" key="3">
    <source>
        <dbReference type="SMART" id="SM00322"/>
    </source>
</evidence>
<dbReference type="InterPro" id="IPR054727">
    <property type="entry name" value="BICC1_KH"/>
</dbReference>
<dbReference type="Pfam" id="PF22985">
    <property type="entry name" value="KH_BICC1"/>
    <property type="match status" value="2"/>
</dbReference>
<dbReference type="SUPFAM" id="SSF54791">
    <property type="entry name" value="Eukaryotic type KH-domain (KH-domain type I)"/>
    <property type="match status" value="1"/>
</dbReference>
<evidence type="ECO:0000313" key="4">
    <source>
        <dbReference type="EMBL" id="CAL5139916.1"/>
    </source>
</evidence>
<dbReference type="GO" id="GO:0003723">
    <property type="term" value="F:RNA binding"/>
    <property type="evidence" value="ECO:0007669"/>
    <property type="project" value="UniProtKB-UniRule"/>
</dbReference>
<evidence type="ECO:0000256" key="1">
    <source>
        <dbReference type="ARBA" id="ARBA00022737"/>
    </source>
</evidence>
<proteinExistence type="predicted"/>
<evidence type="ECO:0000313" key="5">
    <source>
        <dbReference type="Proteomes" id="UP001497525"/>
    </source>
</evidence>
<accession>A0AAV2TVE6</accession>
<comment type="caution">
    <text evidence="4">The sequence shown here is derived from an EMBL/GenBank/DDBJ whole genome shotgun (WGS) entry which is preliminary data.</text>
</comment>
<name>A0AAV2TVE6_CALDB</name>
<dbReference type="EMBL" id="CAXLJL010000678">
    <property type="protein sequence ID" value="CAL5139916.1"/>
    <property type="molecule type" value="Genomic_DNA"/>
</dbReference>
<dbReference type="SMART" id="SM00322">
    <property type="entry name" value="KH"/>
    <property type="match status" value="1"/>
</dbReference>
<organism evidence="4 5">
    <name type="scientific">Calicophoron daubneyi</name>
    <name type="common">Rumen fluke</name>
    <name type="synonym">Paramphistomum daubneyi</name>
    <dbReference type="NCBI Taxonomy" id="300641"/>
    <lineage>
        <taxon>Eukaryota</taxon>
        <taxon>Metazoa</taxon>
        <taxon>Spiralia</taxon>
        <taxon>Lophotrochozoa</taxon>
        <taxon>Platyhelminthes</taxon>
        <taxon>Trematoda</taxon>
        <taxon>Digenea</taxon>
        <taxon>Plagiorchiida</taxon>
        <taxon>Pronocephalata</taxon>
        <taxon>Paramphistomoidea</taxon>
        <taxon>Paramphistomidae</taxon>
        <taxon>Calicophoron</taxon>
    </lineage>
</organism>
<dbReference type="InterPro" id="IPR004088">
    <property type="entry name" value="KH_dom_type_1"/>
</dbReference>
<dbReference type="CDD" id="cd22421">
    <property type="entry name" value="KH-I_BICC1_rpt2"/>
    <property type="match status" value="1"/>
</dbReference>
<dbReference type="InterPro" id="IPR036612">
    <property type="entry name" value="KH_dom_type_1_sf"/>
</dbReference>
<reference evidence="4" key="1">
    <citation type="submission" date="2024-06" db="EMBL/GenBank/DDBJ databases">
        <authorList>
            <person name="Liu X."/>
            <person name="Lenzi L."/>
            <person name="Haldenby T S."/>
            <person name="Uol C."/>
        </authorList>
    </citation>
    <scope>NUCLEOTIDE SEQUENCE</scope>
</reference>
<dbReference type="InterPro" id="IPR047554">
    <property type="entry name" value="BICC1_KH-I_rpt2"/>
</dbReference>
<evidence type="ECO:0000256" key="2">
    <source>
        <dbReference type="PROSITE-ProRule" id="PRU00117"/>
    </source>
</evidence>
<dbReference type="PROSITE" id="PS50084">
    <property type="entry name" value="KH_TYPE_1"/>
    <property type="match status" value="1"/>
</dbReference>
<dbReference type="AlphaFoldDB" id="A0AAV2TVE6"/>
<gene>
    <name evidence="4" type="ORF">CDAUBV1_LOCUS15103</name>
</gene>
<dbReference type="PANTHER" id="PTHR10627">
    <property type="entry name" value="SCP160"/>
    <property type="match status" value="1"/>
</dbReference>
<dbReference type="PANTHER" id="PTHR10627:SF69">
    <property type="entry name" value="PROTEIN BICAUDAL C"/>
    <property type="match status" value="1"/>
</dbReference>
<feature type="domain" description="K Homology" evidence="3">
    <location>
        <begin position="38"/>
        <end position="111"/>
    </location>
</feature>
<keyword evidence="2" id="KW-0694">RNA-binding</keyword>
<dbReference type="GO" id="GO:0005737">
    <property type="term" value="C:cytoplasm"/>
    <property type="evidence" value="ECO:0007669"/>
    <property type="project" value="TreeGrafter"/>
</dbReference>
<dbReference type="Pfam" id="PF00013">
    <property type="entry name" value="KH_1"/>
    <property type="match status" value="1"/>
</dbReference>
<dbReference type="InterPro" id="IPR004087">
    <property type="entry name" value="KH_dom"/>
</dbReference>
<dbReference type="Gene3D" id="3.30.310.270">
    <property type="match status" value="1"/>
</dbReference>